<evidence type="ECO:0000259" key="1">
    <source>
        <dbReference type="Pfam" id="PF24626"/>
    </source>
</evidence>
<protein>
    <recommendedName>
        <fullName evidence="1">Tf2-1-like SH3-like domain-containing protein</fullName>
    </recommendedName>
</protein>
<feature type="domain" description="Tf2-1-like SH3-like" evidence="1">
    <location>
        <begin position="37"/>
        <end position="82"/>
    </location>
</feature>
<reference evidence="2 3" key="1">
    <citation type="submission" date="2024-01" db="EMBL/GenBank/DDBJ databases">
        <title>Genome assemblies of Stephania.</title>
        <authorList>
            <person name="Yang L."/>
        </authorList>
    </citation>
    <scope>NUCLEOTIDE SEQUENCE [LARGE SCALE GENOMIC DNA]</scope>
    <source>
        <strain evidence="2">JXDWG</strain>
        <tissue evidence="2">Leaf</tissue>
    </source>
</reference>
<organism evidence="2 3">
    <name type="scientific">Stephania cephalantha</name>
    <dbReference type="NCBI Taxonomy" id="152367"/>
    <lineage>
        <taxon>Eukaryota</taxon>
        <taxon>Viridiplantae</taxon>
        <taxon>Streptophyta</taxon>
        <taxon>Embryophyta</taxon>
        <taxon>Tracheophyta</taxon>
        <taxon>Spermatophyta</taxon>
        <taxon>Magnoliopsida</taxon>
        <taxon>Ranunculales</taxon>
        <taxon>Menispermaceae</taxon>
        <taxon>Menispermoideae</taxon>
        <taxon>Cissampelideae</taxon>
        <taxon>Stephania</taxon>
    </lineage>
</organism>
<sequence>MDHTENIRQILHRLQAALDRQKKYANMYHNDLSYEEGDLVYLKVFPWKSHQRFDIKGKLTPRFIGLFKIEGCVGRAAYMLELLLQ</sequence>
<evidence type="ECO:0000313" key="3">
    <source>
        <dbReference type="Proteomes" id="UP001419268"/>
    </source>
</evidence>
<comment type="caution">
    <text evidence="2">The sequence shown here is derived from an EMBL/GenBank/DDBJ whole genome shotgun (WGS) entry which is preliminary data.</text>
</comment>
<dbReference type="InterPro" id="IPR056924">
    <property type="entry name" value="SH3_Tf2-1"/>
</dbReference>
<dbReference type="Proteomes" id="UP001419268">
    <property type="component" value="Unassembled WGS sequence"/>
</dbReference>
<name>A0AAP0KBK1_9MAGN</name>
<dbReference type="AlphaFoldDB" id="A0AAP0KBK1"/>
<accession>A0AAP0KBK1</accession>
<dbReference type="Pfam" id="PF24626">
    <property type="entry name" value="SH3_Tf2-1"/>
    <property type="match status" value="1"/>
</dbReference>
<gene>
    <name evidence="2" type="ORF">Scep_006912</name>
</gene>
<proteinExistence type="predicted"/>
<keyword evidence="3" id="KW-1185">Reference proteome</keyword>
<evidence type="ECO:0000313" key="2">
    <source>
        <dbReference type="EMBL" id="KAK9148155.1"/>
    </source>
</evidence>
<dbReference type="EMBL" id="JBBNAG010000003">
    <property type="protein sequence ID" value="KAK9148155.1"/>
    <property type="molecule type" value="Genomic_DNA"/>
</dbReference>